<proteinExistence type="predicted"/>
<protein>
    <recommendedName>
        <fullName evidence="1">DNA2/NAM7 helicase helicase domain-containing protein</fullName>
    </recommendedName>
</protein>
<dbReference type="HOGENOM" id="CLU_010083_0_1_1"/>
<dbReference type="Proteomes" id="UP000008063">
    <property type="component" value="Unassembled WGS sequence"/>
</dbReference>
<name>F8PYC2_SERL3</name>
<dbReference type="STRING" id="936435.F8PYC2"/>
<reference evidence="3" key="1">
    <citation type="journal article" date="2011" name="Science">
        <title>The plant cell wall-decomposing machinery underlies the functional diversity of forest fungi.</title>
        <authorList>
            <person name="Eastwood D.C."/>
            <person name="Floudas D."/>
            <person name="Binder M."/>
            <person name="Majcherczyk A."/>
            <person name="Schneider P."/>
            <person name="Aerts A."/>
            <person name="Asiegbu F.O."/>
            <person name="Baker S.E."/>
            <person name="Barry K."/>
            <person name="Bendiksby M."/>
            <person name="Blumentritt M."/>
            <person name="Coutinho P.M."/>
            <person name="Cullen D."/>
            <person name="de Vries R.P."/>
            <person name="Gathman A."/>
            <person name="Goodell B."/>
            <person name="Henrissat B."/>
            <person name="Ihrmark K."/>
            <person name="Kauserud H."/>
            <person name="Kohler A."/>
            <person name="LaButti K."/>
            <person name="Lapidus A."/>
            <person name="Lavin J.L."/>
            <person name="Lee Y.-H."/>
            <person name="Lindquist E."/>
            <person name="Lilly W."/>
            <person name="Lucas S."/>
            <person name="Morin E."/>
            <person name="Murat C."/>
            <person name="Oguiza J.A."/>
            <person name="Park J."/>
            <person name="Pisabarro A.G."/>
            <person name="Riley R."/>
            <person name="Rosling A."/>
            <person name="Salamov A."/>
            <person name="Schmidt O."/>
            <person name="Schmutz J."/>
            <person name="Skrede I."/>
            <person name="Stenlid J."/>
            <person name="Wiebenga A."/>
            <person name="Xie X."/>
            <person name="Kuees U."/>
            <person name="Hibbett D.S."/>
            <person name="Hoffmeister D."/>
            <person name="Hoegberg N."/>
            <person name="Martin F."/>
            <person name="Grigoriev I.V."/>
            <person name="Watkinson S.C."/>
        </authorList>
    </citation>
    <scope>NUCLEOTIDE SEQUENCE [LARGE SCALE GENOMIC DNA]</scope>
    <source>
        <strain evidence="3">strain S7.3</strain>
    </source>
</reference>
<dbReference type="GO" id="GO:0043139">
    <property type="term" value="F:5'-3' DNA helicase activity"/>
    <property type="evidence" value="ECO:0007669"/>
    <property type="project" value="TreeGrafter"/>
</dbReference>
<evidence type="ECO:0000313" key="3">
    <source>
        <dbReference type="Proteomes" id="UP000008063"/>
    </source>
</evidence>
<dbReference type="PANTHER" id="PTHR43788">
    <property type="entry name" value="DNA2/NAM7 HELICASE FAMILY MEMBER"/>
    <property type="match status" value="1"/>
</dbReference>
<dbReference type="InterPro" id="IPR027417">
    <property type="entry name" value="P-loop_NTPase"/>
</dbReference>
<evidence type="ECO:0000259" key="1">
    <source>
        <dbReference type="Pfam" id="PF13086"/>
    </source>
</evidence>
<gene>
    <name evidence="2" type="ORF">SERLA73DRAFT_108072</name>
</gene>
<accession>F8PYC2</accession>
<feature type="non-terminal residue" evidence="2">
    <location>
        <position position="440"/>
    </location>
</feature>
<keyword evidence="3" id="KW-1185">Reference proteome</keyword>
<organism evidence="3">
    <name type="scientific">Serpula lacrymans var. lacrymans (strain S7.3)</name>
    <name type="common">Dry rot fungus</name>
    <dbReference type="NCBI Taxonomy" id="936435"/>
    <lineage>
        <taxon>Eukaryota</taxon>
        <taxon>Fungi</taxon>
        <taxon>Dikarya</taxon>
        <taxon>Basidiomycota</taxon>
        <taxon>Agaricomycotina</taxon>
        <taxon>Agaricomycetes</taxon>
        <taxon>Agaricomycetidae</taxon>
        <taxon>Boletales</taxon>
        <taxon>Coniophorineae</taxon>
        <taxon>Serpulaceae</taxon>
        <taxon>Serpula</taxon>
    </lineage>
</organism>
<dbReference type="OrthoDB" id="6513042at2759"/>
<dbReference type="AlphaFoldDB" id="F8PYC2"/>
<dbReference type="InterPro" id="IPR050534">
    <property type="entry name" value="Coronavir_polyprotein_1ab"/>
</dbReference>
<dbReference type="OMA" id="VWGINDE"/>
<dbReference type="SUPFAM" id="SSF52540">
    <property type="entry name" value="P-loop containing nucleoside triphosphate hydrolases"/>
    <property type="match status" value="1"/>
</dbReference>
<sequence length="440" mass="48365">MRLPAPVPTYHPLSTMADEHISIDQKIFRKFSFPPILVDSIHENSLTDEILQTFLEGATDGAIGVASSYGPRCVLAAIAFSTHSRVLFVRFSGPNSRHRSKKRQQVFTGRELLQDAILCRPDMLKYSFKMDHLAVALFLDLSLYIVGGVDVLSAAVDDRRSPEAFMMVLGGKPTLYESGAKALHRSNETHSTKLADVSLQAWAAFQAGTMGNRLPTIPRIDTKRFRRLRLNILAKICRDSERLEALKPTIVKNEVDAEFSSKNGSLSLTSSRFRTRIMRSKTQTIMVETTSQGQLNAAVVGCATRVNGRSATITVTGRVNGDQVRSVTTIGKEAPTNAESEREAVVLQALQQTNTLLSRPFFQSIWIPAATPSWPRSSPEVTRPPVYYPHAPLNPSQECAVRKILSCKDEDRVVVIQGPPGTGKTTVIAASVTSIMNSSD</sequence>
<dbReference type="Pfam" id="PF13086">
    <property type="entry name" value="AAA_11"/>
    <property type="match status" value="1"/>
</dbReference>
<dbReference type="EMBL" id="GL945480">
    <property type="protein sequence ID" value="EGN98885.1"/>
    <property type="molecule type" value="Genomic_DNA"/>
</dbReference>
<feature type="domain" description="DNA2/NAM7 helicase helicase" evidence="1">
    <location>
        <begin position="393"/>
        <end position="435"/>
    </location>
</feature>
<dbReference type="InterPro" id="IPR041677">
    <property type="entry name" value="DNA2/NAM7_AAA_11"/>
</dbReference>
<evidence type="ECO:0000313" key="2">
    <source>
        <dbReference type="EMBL" id="EGN98885.1"/>
    </source>
</evidence>
<dbReference type="InParanoid" id="F8PYC2"/>
<dbReference type="Gene3D" id="3.40.50.300">
    <property type="entry name" value="P-loop containing nucleotide triphosphate hydrolases"/>
    <property type="match status" value="1"/>
</dbReference>
<dbReference type="PANTHER" id="PTHR43788:SF8">
    <property type="entry name" value="DNA-BINDING PROTEIN SMUBP-2"/>
    <property type="match status" value="1"/>
</dbReference>